<dbReference type="SUPFAM" id="SSF56801">
    <property type="entry name" value="Acetyl-CoA synthetase-like"/>
    <property type="match status" value="1"/>
</dbReference>
<comment type="caution">
    <text evidence="3">The sequence shown here is derived from an EMBL/GenBank/DDBJ whole genome shotgun (WGS) entry which is preliminary data.</text>
</comment>
<dbReference type="Gene3D" id="3.40.50.980">
    <property type="match status" value="2"/>
</dbReference>
<dbReference type="InterPro" id="IPR000873">
    <property type="entry name" value="AMP-dep_synth/lig_dom"/>
</dbReference>
<evidence type="ECO:0000313" key="4">
    <source>
        <dbReference type="Proteomes" id="UP001479436"/>
    </source>
</evidence>
<dbReference type="PROSITE" id="PS00455">
    <property type="entry name" value="AMP_BINDING"/>
    <property type="match status" value="1"/>
</dbReference>
<reference evidence="3 4" key="1">
    <citation type="submission" date="2023-04" db="EMBL/GenBank/DDBJ databases">
        <title>Genome of Basidiobolus ranarum AG-B5.</title>
        <authorList>
            <person name="Stajich J.E."/>
            <person name="Carter-House D."/>
            <person name="Gryganskyi A."/>
        </authorList>
    </citation>
    <scope>NUCLEOTIDE SEQUENCE [LARGE SCALE GENOMIC DNA]</scope>
    <source>
        <strain evidence="3 4">AG-B5</strain>
    </source>
</reference>
<dbReference type="CDD" id="cd05930">
    <property type="entry name" value="A_NRPS"/>
    <property type="match status" value="1"/>
</dbReference>
<organism evidence="3 4">
    <name type="scientific">Basidiobolus ranarum</name>
    <dbReference type="NCBI Taxonomy" id="34480"/>
    <lineage>
        <taxon>Eukaryota</taxon>
        <taxon>Fungi</taxon>
        <taxon>Fungi incertae sedis</taxon>
        <taxon>Zoopagomycota</taxon>
        <taxon>Entomophthoromycotina</taxon>
        <taxon>Basidiobolomycetes</taxon>
        <taxon>Basidiobolales</taxon>
        <taxon>Basidiobolaceae</taxon>
        <taxon>Basidiobolus</taxon>
    </lineage>
</organism>
<dbReference type="Pfam" id="PF08242">
    <property type="entry name" value="Methyltransf_12"/>
    <property type="match status" value="1"/>
</dbReference>
<dbReference type="Gene3D" id="2.30.38.10">
    <property type="entry name" value="Luciferase, Domain 3"/>
    <property type="match status" value="1"/>
</dbReference>
<dbReference type="PANTHER" id="PTHR45527:SF1">
    <property type="entry name" value="FATTY ACID SYNTHASE"/>
    <property type="match status" value="1"/>
</dbReference>
<dbReference type="InterPro" id="IPR020845">
    <property type="entry name" value="AMP-binding_CS"/>
</dbReference>
<dbReference type="Gene3D" id="3.40.50.150">
    <property type="entry name" value="Vaccinia Virus protein VP39"/>
    <property type="match status" value="1"/>
</dbReference>
<sequence length="675" mass="74937">MTNKLASYLVSLGVKLESSVAVYMERSPLLIVALLAILKSGGAYVPLDTQFPPDRIQFILEDTQTSLVICEKSTIEMIPKSHHRIICLDDEISNIMSSLHVSTQVCHLPTNLAYIMYTSGSTGAPKGVQVQHQSIVSLVKDTKYIGIQNNDKIAHIASSSFDASTFEIWGALLNGATIVCISHSDVIDLAALSRNMINQSVTITFLTAALFNRAVEDAPSVFHHVKHVLVGGEAIDPRFVHKFLAISNRPRLLNVYGPTENTTFSTWYEINEISNNIPIGQPLSNRRAYILDNNLNPVPVGFVGEICVAGDGLARGYLNQPELTAQKFVVNPNAECDGEILYRTGDLGRIKSDGNIEFVGRMDHQVKIRGYRIELGEVENTLLQQDSIKECVVIARDDPSGEKQLVAYVVVDSNPTSGMNAQQVDEWGAVFDQHVYDDMDEDLAEPSFNITGWKCTLTGEDIPGDEMREWLNDTISRIRQLGGNDILEIGCGTGMLLFEIAPHCDHYVGTDVSTAALSYVNKYLDTYSLRDKVRLERRGGDQLDGMEEGGFDTVICNSVAQYFPNIDYLKAVVVKAVKLLRPEGHIFLGDIRSLVLLEHFHSAMELHKVHNDLTLAELEQRIADSMLSEKELLVDPAFFFALKEEIPEISKVNILTKTGSSINELTQYRYQVVIQ</sequence>
<dbReference type="InterPro" id="IPR029063">
    <property type="entry name" value="SAM-dependent_MTases_sf"/>
</dbReference>
<dbReference type="InterPro" id="IPR045851">
    <property type="entry name" value="AMP-bd_C_sf"/>
</dbReference>
<feature type="domain" description="Methyltransferase type 12" evidence="2">
    <location>
        <begin position="487"/>
        <end position="586"/>
    </location>
</feature>
<accession>A0ABR2VKT4</accession>
<feature type="non-terminal residue" evidence="3">
    <location>
        <position position="675"/>
    </location>
</feature>
<protein>
    <recommendedName>
        <fullName evidence="5">Amino acid adenylation domain-containing protein</fullName>
    </recommendedName>
</protein>
<evidence type="ECO:0000259" key="1">
    <source>
        <dbReference type="Pfam" id="PF00501"/>
    </source>
</evidence>
<evidence type="ECO:0000313" key="3">
    <source>
        <dbReference type="EMBL" id="KAK9670895.1"/>
    </source>
</evidence>
<dbReference type="EMBL" id="JASJQH010010443">
    <property type="protein sequence ID" value="KAK9670895.1"/>
    <property type="molecule type" value="Genomic_DNA"/>
</dbReference>
<dbReference type="PANTHER" id="PTHR45527">
    <property type="entry name" value="NONRIBOSOMAL PEPTIDE SYNTHETASE"/>
    <property type="match status" value="1"/>
</dbReference>
<gene>
    <name evidence="3" type="ORF">K7432_017285</name>
</gene>
<dbReference type="Pfam" id="PF00501">
    <property type="entry name" value="AMP-binding"/>
    <property type="match status" value="1"/>
</dbReference>
<evidence type="ECO:0008006" key="5">
    <source>
        <dbReference type="Google" id="ProtNLM"/>
    </source>
</evidence>
<feature type="domain" description="AMP-dependent synthetase/ligase" evidence="1">
    <location>
        <begin position="2"/>
        <end position="318"/>
    </location>
</feature>
<keyword evidence="4" id="KW-1185">Reference proteome</keyword>
<dbReference type="NCBIfam" id="TIGR01733">
    <property type="entry name" value="AA-adenyl-dom"/>
    <property type="match status" value="1"/>
</dbReference>
<dbReference type="CDD" id="cd02440">
    <property type="entry name" value="AdoMet_MTases"/>
    <property type="match status" value="1"/>
</dbReference>
<proteinExistence type="predicted"/>
<dbReference type="Proteomes" id="UP001479436">
    <property type="component" value="Unassembled WGS sequence"/>
</dbReference>
<name>A0ABR2VKT4_9FUNG</name>
<dbReference type="InterPro" id="IPR010071">
    <property type="entry name" value="AA_adenyl_dom"/>
</dbReference>
<dbReference type="SUPFAM" id="SSF53335">
    <property type="entry name" value="S-adenosyl-L-methionine-dependent methyltransferases"/>
    <property type="match status" value="1"/>
</dbReference>
<dbReference type="Gene3D" id="3.30.300.30">
    <property type="match status" value="1"/>
</dbReference>
<dbReference type="InterPro" id="IPR013217">
    <property type="entry name" value="Methyltransf_12"/>
</dbReference>
<evidence type="ECO:0000259" key="2">
    <source>
        <dbReference type="Pfam" id="PF08242"/>
    </source>
</evidence>